<dbReference type="PANTHER" id="PTHR36154:SF1">
    <property type="entry name" value="DNA-BINDING TRANSCRIPTIONAL ACTIVATOR ALPA"/>
    <property type="match status" value="1"/>
</dbReference>
<dbReference type="Pfam" id="PF05930">
    <property type="entry name" value="Phage_AlpA"/>
    <property type="match status" value="1"/>
</dbReference>
<evidence type="ECO:0000313" key="2">
    <source>
        <dbReference type="Proteomes" id="UP000349468"/>
    </source>
</evidence>
<dbReference type="PANTHER" id="PTHR36154">
    <property type="entry name" value="DNA-BINDING TRANSCRIPTIONAL ACTIVATOR ALPA"/>
    <property type="match status" value="1"/>
</dbReference>
<protein>
    <recommendedName>
        <fullName evidence="3">AlpA family phage regulatory protein</fullName>
    </recommendedName>
</protein>
<dbReference type="Proteomes" id="UP000349468">
    <property type="component" value="Unassembled WGS sequence"/>
</dbReference>
<organism evidence="1 2">
    <name type="scientific">Pseudomonas fluorescens</name>
    <dbReference type="NCBI Taxonomy" id="294"/>
    <lineage>
        <taxon>Bacteria</taxon>
        <taxon>Pseudomonadati</taxon>
        <taxon>Pseudomonadota</taxon>
        <taxon>Gammaproteobacteria</taxon>
        <taxon>Pseudomonadales</taxon>
        <taxon>Pseudomonadaceae</taxon>
        <taxon>Pseudomonas</taxon>
    </lineage>
</organism>
<reference evidence="1 2" key="1">
    <citation type="submission" date="2019-09" db="EMBL/GenBank/DDBJ databases">
        <authorList>
            <person name="Chandra G."/>
            <person name="Truman W A."/>
        </authorList>
    </citation>
    <scope>NUCLEOTIDE SEQUENCE [LARGE SCALE GENOMIC DNA]</scope>
    <source>
        <strain evidence="1">PS870</strain>
    </source>
</reference>
<dbReference type="InterPro" id="IPR010260">
    <property type="entry name" value="AlpA"/>
</dbReference>
<gene>
    <name evidence="1" type="ORF">PS870_06457</name>
</gene>
<evidence type="ECO:0008006" key="3">
    <source>
        <dbReference type="Google" id="ProtNLM"/>
    </source>
</evidence>
<dbReference type="InterPro" id="IPR052931">
    <property type="entry name" value="Prophage_regulatory_activator"/>
</dbReference>
<dbReference type="RefSeq" id="WP_154914285.1">
    <property type="nucleotide sequence ID" value="NZ_CABVIK010000041.1"/>
</dbReference>
<proteinExistence type="predicted"/>
<evidence type="ECO:0000313" key="1">
    <source>
        <dbReference type="EMBL" id="VVP61850.1"/>
    </source>
</evidence>
<dbReference type="EMBL" id="CABVIK010000041">
    <property type="protein sequence ID" value="VVP61850.1"/>
    <property type="molecule type" value="Genomic_DNA"/>
</dbReference>
<accession>A0A5E7QKK8</accession>
<dbReference type="AlphaFoldDB" id="A0A5E7QKK8"/>
<name>A0A5E7QKK8_PSEFL</name>
<sequence>MRAVEDEKTRKVLDQNGEGKTFIRVLRLKKLQERLGVGRSTVYDWMNPCSPRYNPAFPRPIKLSVGARGAIGWIESDICLWIDSRVVAAGAAVLREGQK</sequence>